<keyword evidence="4" id="KW-0560">Oxidoreductase</keyword>
<feature type="region of interest" description="Disordered" evidence="5">
    <location>
        <begin position="331"/>
        <end position="403"/>
    </location>
</feature>
<dbReference type="Gene3D" id="3.30.465.10">
    <property type="match status" value="1"/>
</dbReference>
<evidence type="ECO:0000256" key="4">
    <source>
        <dbReference type="ARBA" id="ARBA00023002"/>
    </source>
</evidence>
<feature type="domain" description="FAD-binding PCMH-type" evidence="6">
    <location>
        <begin position="43"/>
        <end position="212"/>
    </location>
</feature>
<proteinExistence type="inferred from homology"/>
<dbReference type="InterPro" id="IPR050416">
    <property type="entry name" value="FAD-linked_Oxidoreductase"/>
</dbReference>
<evidence type="ECO:0000256" key="3">
    <source>
        <dbReference type="ARBA" id="ARBA00022827"/>
    </source>
</evidence>
<dbReference type="Gene3D" id="3.40.462.20">
    <property type="match status" value="1"/>
</dbReference>
<organism evidence="7 8">
    <name type="scientific">Diaporthe vaccinii</name>
    <dbReference type="NCBI Taxonomy" id="105482"/>
    <lineage>
        <taxon>Eukaryota</taxon>
        <taxon>Fungi</taxon>
        <taxon>Dikarya</taxon>
        <taxon>Ascomycota</taxon>
        <taxon>Pezizomycotina</taxon>
        <taxon>Sordariomycetes</taxon>
        <taxon>Sordariomycetidae</taxon>
        <taxon>Diaporthales</taxon>
        <taxon>Diaporthaceae</taxon>
        <taxon>Diaporthe</taxon>
        <taxon>Diaporthe eres species complex</taxon>
    </lineage>
</organism>
<comment type="similarity">
    <text evidence="1">Belongs to the oxygen-dependent FAD-linked oxidoreductase family.</text>
</comment>
<dbReference type="EMBL" id="JBAWTH010000047">
    <property type="protein sequence ID" value="KAL2282790.1"/>
    <property type="molecule type" value="Genomic_DNA"/>
</dbReference>
<keyword evidence="3" id="KW-0274">FAD</keyword>
<reference evidence="7 8" key="1">
    <citation type="submission" date="2024-03" db="EMBL/GenBank/DDBJ databases">
        <title>A high-quality draft genome sequence of Diaporthe vaccinii, a causative agent of upright dieback and viscid rot disease in cranberry plants.</title>
        <authorList>
            <person name="Sarrasin M."/>
            <person name="Lang B.F."/>
            <person name="Burger G."/>
        </authorList>
    </citation>
    <scope>NUCLEOTIDE SEQUENCE [LARGE SCALE GENOMIC DNA]</scope>
    <source>
        <strain evidence="7 8">IS7</strain>
    </source>
</reference>
<dbReference type="Pfam" id="PF01565">
    <property type="entry name" value="FAD_binding_4"/>
    <property type="match status" value="1"/>
</dbReference>
<dbReference type="InterPro" id="IPR016169">
    <property type="entry name" value="FAD-bd_PCMH_sub2"/>
</dbReference>
<dbReference type="InterPro" id="IPR016167">
    <property type="entry name" value="FAD-bd_PCMH_sub1"/>
</dbReference>
<dbReference type="InterPro" id="IPR016166">
    <property type="entry name" value="FAD-bd_PCMH"/>
</dbReference>
<sequence length="403" mass="42886">MSLKLEAHFFGELQRHVGSELEILTDPTDARFQEHSKRWSDIDRQTPAAIVLPRSEEHIQSTVRWAIQNSVPFVTKSGGHSTWSTIGSDGFIIDLSNYSEIKVDSPGPVAKLRGSILTKAVAVHLAKDGYFAAIGNGTQVGAIPYFLNGGASITTSLTSFGADQIIAARIIDVQGNLVEVTQEKEPDLLYAIRGAGQFFGLITELTIKVWPLAELGNDQGVIWSGRFVFPIDRAPEVAEAMKWIVEDGSKATAGLLMAICPPPARKPSLVVAARFIGDPDDAQAASGALHALKPLIADGGPVPIQNVSDGRARHWRPRAASRRSARWVCGASMSRGSSPPSACGSASCKTAPMPSTPPSISSGTPAPQSSPRSSRPILSMTSDSGRTTSFGIRMLPATQRSPS</sequence>
<evidence type="ECO:0000259" key="6">
    <source>
        <dbReference type="PROSITE" id="PS51387"/>
    </source>
</evidence>
<gene>
    <name evidence="7" type="ORF">FJTKL_10401</name>
</gene>
<protein>
    <recommendedName>
        <fullName evidence="6">FAD-binding PCMH-type domain-containing protein</fullName>
    </recommendedName>
</protein>
<evidence type="ECO:0000313" key="7">
    <source>
        <dbReference type="EMBL" id="KAL2282790.1"/>
    </source>
</evidence>
<evidence type="ECO:0000256" key="5">
    <source>
        <dbReference type="SAM" id="MobiDB-lite"/>
    </source>
</evidence>
<dbReference type="Gene3D" id="3.30.43.10">
    <property type="entry name" value="Uridine Diphospho-n-acetylenolpyruvylglucosamine Reductase, domain 2"/>
    <property type="match status" value="1"/>
</dbReference>
<evidence type="ECO:0000313" key="8">
    <source>
        <dbReference type="Proteomes" id="UP001600888"/>
    </source>
</evidence>
<feature type="compositionally biased region" description="Low complexity" evidence="5">
    <location>
        <begin position="336"/>
        <end position="376"/>
    </location>
</feature>
<name>A0ABR4EKC5_9PEZI</name>
<dbReference type="InterPro" id="IPR036318">
    <property type="entry name" value="FAD-bd_PCMH-like_sf"/>
</dbReference>
<comment type="caution">
    <text evidence="7">The sequence shown here is derived from an EMBL/GenBank/DDBJ whole genome shotgun (WGS) entry which is preliminary data.</text>
</comment>
<dbReference type="PANTHER" id="PTHR42973">
    <property type="entry name" value="BINDING OXIDOREDUCTASE, PUTATIVE (AFU_ORTHOLOGUE AFUA_1G17690)-RELATED"/>
    <property type="match status" value="1"/>
</dbReference>
<keyword evidence="2" id="KW-0285">Flavoprotein</keyword>
<feature type="compositionally biased region" description="Polar residues" evidence="5">
    <location>
        <begin position="379"/>
        <end position="390"/>
    </location>
</feature>
<dbReference type="SUPFAM" id="SSF56176">
    <property type="entry name" value="FAD-binding/transporter-associated domain-like"/>
    <property type="match status" value="1"/>
</dbReference>
<dbReference type="Proteomes" id="UP001600888">
    <property type="component" value="Unassembled WGS sequence"/>
</dbReference>
<keyword evidence="8" id="KW-1185">Reference proteome</keyword>
<evidence type="ECO:0000256" key="2">
    <source>
        <dbReference type="ARBA" id="ARBA00022630"/>
    </source>
</evidence>
<dbReference type="PANTHER" id="PTHR42973:SF7">
    <property type="entry name" value="FAD-BINDING PCMH-TYPE DOMAIN-CONTAINING PROTEIN"/>
    <property type="match status" value="1"/>
</dbReference>
<evidence type="ECO:0000256" key="1">
    <source>
        <dbReference type="ARBA" id="ARBA00005466"/>
    </source>
</evidence>
<accession>A0ABR4EKC5</accession>
<dbReference type="InterPro" id="IPR006094">
    <property type="entry name" value="Oxid_FAD_bind_N"/>
</dbReference>
<dbReference type="EMBL" id="JBAWTH010000047">
    <property type="protein sequence ID" value="KAL2282791.1"/>
    <property type="molecule type" value="Genomic_DNA"/>
</dbReference>
<dbReference type="PROSITE" id="PS51387">
    <property type="entry name" value="FAD_PCMH"/>
    <property type="match status" value="1"/>
</dbReference>